<keyword evidence="10" id="KW-1185">Reference proteome</keyword>
<evidence type="ECO:0000256" key="3">
    <source>
        <dbReference type="ARBA" id="ARBA00022525"/>
    </source>
</evidence>
<dbReference type="InterPro" id="IPR013320">
    <property type="entry name" value="ConA-like_dom_sf"/>
</dbReference>
<evidence type="ECO:0000256" key="7">
    <source>
        <dbReference type="ARBA" id="ARBA00023295"/>
    </source>
</evidence>
<dbReference type="Pfam" id="PF00722">
    <property type="entry name" value="Glyco_hydro_16"/>
    <property type="match status" value="1"/>
</dbReference>
<evidence type="ECO:0000256" key="6">
    <source>
        <dbReference type="ARBA" id="ARBA00023157"/>
    </source>
</evidence>
<accession>A0ABM3ZUC7</accession>
<dbReference type="SUPFAM" id="SSF49899">
    <property type="entry name" value="Concanavalin A-like lectins/glucanases"/>
    <property type="match status" value="1"/>
</dbReference>
<dbReference type="PROSITE" id="PS51762">
    <property type="entry name" value="GH16_2"/>
    <property type="match status" value="1"/>
</dbReference>
<proteinExistence type="inferred from homology"/>
<dbReference type="GeneID" id="132799666"/>
<keyword evidence="5 8" id="KW-0378">Hydrolase</keyword>
<gene>
    <name evidence="11" type="primary">LOC132799666</name>
</gene>
<evidence type="ECO:0000259" key="9">
    <source>
        <dbReference type="PROSITE" id="PS51762"/>
    </source>
</evidence>
<dbReference type="InterPro" id="IPR016455">
    <property type="entry name" value="XTH"/>
</dbReference>
<reference evidence="11" key="1">
    <citation type="submission" date="2025-08" db="UniProtKB">
        <authorList>
            <consortium name="RefSeq"/>
        </authorList>
    </citation>
    <scope>IDENTIFICATION</scope>
    <source>
        <tissue evidence="11">Seedling</tissue>
    </source>
</reference>
<keyword evidence="8" id="KW-0732">Signal</keyword>
<evidence type="ECO:0000313" key="10">
    <source>
        <dbReference type="Proteomes" id="UP001652623"/>
    </source>
</evidence>
<evidence type="ECO:0000256" key="8">
    <source>
        <dbReference type="RuleBase" id="RU361120"/>
    </source>
</evidence>
<dbReference type="EC" id="2.4.1.207" evidence="8"/>
<evidence type="ECO:0000256" key="1">
    <source>
        <dbReference type="ARBA" id="ARBA00022512"/>
    </source>
</evidence>
<comment type="PTM">
    <text evidence="8">Contains at least one intrachain disulfide bond essential for its enzymatic activity.</text>
</comment>
<feature type="domain" description="GH16" evidence="9">
    <location>
        <begin position="16"/>
        <end position="214"/>
    </location>
</feature>
<name>A0ABM3ZUC7_ZIZJJ</name>
<feature type="chain" id="PRO_5044974361" description="Xyloglucan endotransglucosylase/hydrolase" evidence="8">
    <location>
        <begin position="26"/>
        <end position="281"/>
    </location>
</feature>
<evidence type="ECO:0000256" key="5">
    <source>
        <dbReference type="ARBA" id="ARBA00022801"/>
    </source>
</evidence>
<evidence type="ECO:0000256" key="4">
    <source>
        <dbReference type="ARBA" id="ARBA00022679"/>
    </source>
</evidence>
<protein>
    <recommendedName>
        <fullName evidence="8">Xyloglucan endotransglucosylase/hydrolase</fullName>
        <ecNumber evidence="8">2.4.1.207</ecNumber>
    </recommendedName>
</protein>
<evidence type="ECO:0000313" key="11">
    <source>
        <dbReference type="RefSeq" id="XP_060668086.1"/>
    </source>
</evidence>
<keyword evidence="2 8" id="KW-0052">Apoplast</keyword>
<keyword evidence="8" id="KW-0961">Cell wall biogenesis/degradation</keyword>
<keyword evidence="6" id="KW-1015">Disulfide bond</keyword>
<comment type="subcellular location">
    <subcellularLocation>
        <location evidence="8">Secreted</location>
        <location evidence="8">Cell wall</location>
    </subcellularLocation>
    <subcellularLocation>
        <location evidence="8">Secreted</location>
        <location evidence="8">Extracellular space</location>
        <location evidence="8">Apoplast</location>
    </subcellularLocation>
</comment>
<comment type="function">
    <text evidence="8">Catalyzes xyloglucan endohydrolysis (XEH) and/or endotransglycosylation (XET). Cleaves and religates xyloglucan polymers, an essential constituent of the primary cell wall, and thereby participates in cell wall construction of growing tissues.</text>
</comment>
<dbReference type="RefSeq" id="XP_060668086.1">
    <property type="nucleotide sequence ID" value="XM_060812103.1"/>
</dbReference>
<keyword evidence="3 8" id="KW-0964">Secreted</keyword>
<dbReference type="PIRSF" id="PIRSF005604">
    <property type="entry name" value="XET"/>
    <property type="match status" value="1"/>
</dbReference>
<keyword evidence="7 8" id="KW-0326">Glycosidase</keyword>
<feature type="signal peptide" evidence="8">
    <location>
        <begin position="1"/>
        <end position="25"/>
    </location>
</feature>
<dbReference type="Proteomes" id="UP001652623">
    <property type="component" value="Chromosome 10"/>
</dbReference>
<dbReference type="Pfam" id="PF06955">
    <property type="entry name" value="XET_C"/>
    <property type="match status" value="1"/>
</dbReference>
<organism evidence="10 11">
    <name type="scientific">Ziziphus jujuba</name>
    <name type="common">Chinese jujube</name>
    <name type="synonym">Ziziphus sativa</name>
    <dbReference type="NCBI Taxonomy" id="326968"/>
    <lineage>
        <taxon>Eukaryota</taxon>
        <taxon>Viridiplantae</taxon>
        <taxon>Streptophyta</taxon>
        <taxon>Embryophyta</taxon>
        <taxon>Tracheophyta</taxon>
        <taxon>Spermatophyta</taxon>
        <taxon>Magnoliopsida</taxon>
        <taxon>eudicotyledons</taxon>
        <taxon>Gunneridae</taxon>
        <taxon>Pentapetalae</taxon>
        <taxon>rosids</taxon>
        <taxon>fabids</taxon>
        <taxon>Rosales</taxon>
        <taxon>Rhamnaceae</taxon>
        <taxon>Paliureae</taxon>
        <taxon>Ziziphus</taxon>
    </lineage>
</organism>
<keyword evidence="4 8" id="KW-0808">Transferase</keyword>
<evidence type="ECO:0000256" key="2">
    <source>
        <dbReference type="ARBA" id="ARBA00022523"/>
    </source>
</evidence>
<keyword evidence="1 8" id="KW-0134">Cell wall</keyword>
<dbReference type="InterPro" id="IPR010713">
    <property type="entry name" value="XET_C"/>
</dbReference>
<comment type="similarity">
    <text evidence="8">Belongs to the glycosyl hydrolase 16 family.</text>
</comment>
<dbReference type="InterPro" id="IPR000757">
    <property type="entry name" value="Beta-glucanase-like"/>
</dbReference>
<dbReference type="InterPro" id="IPR044791">
    <property type="entry name" value="Beta-glucanase/XTH"/>
</dbReference>
<dbReference type="PANTHER" id="PTHR31062">
    <property type="entry name" value="XYLOGLUCAN ENDOTRANSGLUCOSYLASE/HYDROLASE PROTEIN 8-RELATED"/>
    <property type="match status" value="1"/>
</dbReference>
<sequence>MDSLLHIPGAFLIILFSFNLNSIRAVDVPFNQNFEILYGQDHTQLLDDDHEIRISIDEHTGSGFHSKTKHGSGFFSMRVKLPKKDTTGLITTFYIISDNGNTRDEVDFEFLGNKKTPYVLHTNVIMDGNINRTQGIKLWFDPTAELHEYKLLWNRHQVVLFVDDTPVRVFQNNEKIGVPYPTKPMHIVCTIWNATWASYGKPVNWSQGPFDALYHGFGVDGCPSESIDPEECYTSQYYWNEEQYWSLNSTQQDAYKNVRKNHMAYDYCKQNPQPPECLINS</sequence>
<dbReference type="Gene3D" id="2.60.120.200">
    <property type="match status" value="1"/>
</dbReference>